<dbReference type="EMBL" id="JAGQDG010000005">
    <property type="protein sequence ID" value="MBQ0936684.1"/>
    <property type="molecule type" value="Genomic_DNA"/>
</dbReference>
<dbReference type="RefSeq" id="WP_210810048.1">
    <property type="nucleotide sequence ID" value="NZ_JAGQDG010000005.1"/>
</dbReference>
<feature type="domain" description="ProQ/FinO" evidence="6">
    <location>
        <begin position="49"/>
        <end position="158"/>
    </location>
</feature>
<organism evidence="7 8">
    <name type="scientific">Ideonella paludis</name>
    <dbReference type="NCBI Taxonomy" id="1233411"/>
    <lineage>
        <taxon>Bacteria</taxon>
        <taxon>Pseudomonadati</taxon>
        <taxon>Pseudomonadota</taxon>
        <taxon>Betaproteobacteria</taxon>
        <taxon>Burkholderiales</taxon>
        <taxon>Sphaerotilaceae</taxon>
        <taxon>Ideonella</taxon>
    </lineage>
</organism>
<dbReference type="Gene3D" id="1.10.1710.10">
    <property type="entry name" value="ProQ/FinO domain"/>
    <property type="match status" value="1"/>
</dbReference>
<evidence type="ECO:0000313" key="8">
    <source>
        <dbReference type="Proteomes" id="UP000672097"/>
    </source>
</evidence>
<comment type="caution">
    <text evidence="7">The sequence shown here is derived from an EMBL/GenBank/DDBJ whole genome shotgun (WGS) entry which is preliminary data.</text>
</comment>
<dbReference type="Pfam" id="PF04352">
    <property type="entry name" value="ProQ"/>
    <property type="match status" value="1"/>
</dbReference>
<proteinExistence type="predicted"/>
<feature type="compositionally biased region" description="Basic and acidic residues" evidence="5">
    <location>
        <begin position="260"/>
        <end position="276"/>
    </location>
</feature>
<evidence type="ECO:0000256" key="1">
    <source>
        <dbReference type="ARBA" id="ARBA00022490"/>
    </source>
</evidence>
<evidence type="ECO:0000256" key="3">
    <source>
        <dbReference type="ARBA" id="ARBA00023186"/>
    </source>
</evidence>
<keyword evidence="2" id="KW-0694">RNA-binding</keyword>
<feature type="coiled-coil region" evidence="4">
    <location>
        <begin position="131"/>
        <end position="165"/>
    </location>
</feature>
<keyword evidence="4" id="KW-0175">Coiled coil</keyword>
<keyword evidence="1" id="KW-0963">Cytoplasm</keyword>
<dbReference type="SMART" id="SM00945">
    <property type="entry name" value="ProQ"/>
    <property type="match status" value="1"/>
</dbReference>
<accession>A0ABS5DZW5</accession>
<feature type="compositionally biased region" description="Basic and acidic residues" evidence="5">
    <location>
        <begin position="216"/>
        <end position="241"/>
    </location>
</feature>
<dbReference type="InterPro" id="IPR023529">
    <property type="entry name" value="ProQ"/>
</dbReference>
<name>A0ABS5DZW5_9BURK</name>
<dbReference type="SUPFAM" id="SSF48657">
    <property type="entry name" value="FinO-like"/>
    <property type="match status" value="1"/>
</dbReference>
<gene>
    <name evidence="7" type="ORF">KAK11_15230</name>
</gene>
<keyword evidence="3" id="KW-0143">Chaperone</keyword>
<dbReference type="InterPro" id="IPR016103">
    <property type="entry name" value="ProQ/FinO"/>
</dbReference>
<protein>
    <submittedName>
        <fullName evidence="7">Prop effector ProQ</fullName>
    </submittedName>
</protein>
<evidence type="ECO:0000256" key="2">
    <source>
        <dbReference type="ARBA" id="ARBA00022884"/>
    </source>
</evidence>
<dbReference type="PANTHER" id="PTHR38106">
    <property type="entry name" value="RNA CHAPERONE PROQ"/>
    <property type="match status" value="1"/>
</dbReference>
<keyword evidence="8" id="KW-1185">Reference proteome</keyword>
<feature type="region of interest" description="Disordered" evidence="5">
    <location>
        <begin position="209"/>
        <end position="304"/>
    </location>
</feature>
<sequence length="304" mass="32618">MSDAPKPDLPDTSSAERPQDGAAPAAPTSPVATPATEGTAAAPAAAGTPGMTAADCAQELKQRFPALFGGSPKPLKLKIQADIQERAPGVFTKAALSAFFRRFTGSTSYLIALTRARQRFDLDGQPAGELAQEHRDAAEQELARRRNITQERRAAEEEQRQQRQRLLRDFERTTLTLANFCALKGLTPEALEETLAQARVEAVEMAAARPAFAPQGERRPPQDRRPGPGPRRDGPHSDRPRHAGPRNGPGNGPNHGPRGPRRDGDAPRNGPRRDGGRPGPANQPRSDRPAKQASAADSGEKSED</sequence>
<evidence type="ECO:0000256" key="5">
    <source>
        <dbReference type="SAM" id="MobiDB-lite"/>
    </source>
</evidence>
<feature type="region of interest" description="Disordered" evidence="5">
    <location>
        <begin position="1"/>
        <end position="50"/>
    </location>
</feature>
<dbReference type="Proteomes" id="UP000672097">
    <property type="component" value="Unassembled WGS sequence"/>
</dbReference>
<evidence type="ECO:0000313" key="7">
    <source>
        <dbReference type="EMBL" id="MBQ0936684.1"/>
    </source>
</evidence>
<dbReference type="PANTHER" id="PTHR38106:SF1">
    <property type="entry name" value="RNA CHAPERONE PROQ"/>
    <property type="match status" value="1"/>
</dbReference>
<feature type="compositionally biased region" description="Low complexity" evidence="5">
    <location>
        <begin position="22"/>
        <end position="50"/>
    </location>
</feature>
<reference evidence="7 8" key="1">
    <citation type="submission" date="2021-04" db="EMBL/GenBank/DDBJ databases">
        <title>The genome sequence of type strain Ideonella paludis KCTC 32238.</title>
        <authorList>
            <person name="Liu Y."/>
        </authorList>
    </citation>
    <scope>NUCLEOTIDE SEQUENCE [LARGE SCALE GENOMIC DNA]</scope>
    <source>
        <strain evidence="7 8">KCTC 32238</strain>
    </source>
</reference>
<dbReference type="InterPro" id="IPR036442">
    <property type="entry name" value="ProQ/FinO_sf"/>
</dbReference>
<evidence type="ECO:0000259" key="6">
    <source>
        <dbReference type="SMART" id="SM00945"/>
    </source>
</evidence>
<evidence type="ECO:0000256" key="4">
    <source>
        <dbReference type="SAM" id="Coils"/>
    </source>
</evidence>